<evidence type="ECO:0000313" key="1">
    <source>
        <dbReference type="EMBL" id="MFC3023065.1"/>
    </source>
</evidence>
<accession>A0ABV7C501</accession>
<protein>
    <submittedName>
        <fullName evidence="1">Uncharacterized protein</fullName>
    </submittedName>
</protein>
<dbReference type="RefSeq" id="WP_390258080.1">
    <property type="nucleotide sequence ID" value="NZ_AP024911.1"/>
</dbReference>
<dbReference type="EMBL" id="JBHRSE010000032">
    <property type="protein sequence ID" value="MFC3023065.1"/>
    <property type="molecule type" value="Genomic_DNA"/>
</dbReference>
<comment type="caution">
    <text evidence="1">The sequence shown here is derived from an EMBL/GenBank/DDBJ whole genome shotgun (WGS) entry which is preliminary data.</text>
</comment>
<evidence type="ECO:0000313" key="2">
    <source>
        <dbReference type="Proteomes" id="UP001595384"/>
    </source>
</evidence>
<organism evidence="1 2">
    <name type="scientific">Vibrio zhugei</name>
    <dbReference type="NCBI Taxonomy" id="2479546"/>
    <lineage>
        <taxon>Bacteria</taxon>
        <taxon>Pseudomonadati</taxon>
        <taxon>Pseudomonadota</taxon>
        <taxon>Gammaproteobacteria</taxon>
        <taxon>Vibrionales</taxon>
        <taxon>Vibrionaceae</taxon>
        <taxon>Vibrio</taxon>
    </lineage>
</organism>
<sequence>MTTKTDPPTTISTDVTSTNIMMLPPKIIAIITKAKPPIRPNSVAKSTKHSSCYCSFPSIDSTVSAKLSNL</sequence>
<keyword evidence="2" id="KW-1185">Reference proteome</keyword>
<proteinExistence type="predicted"/>
<dbReference type="Proteomes" id="UP001595384">
    <property type="component" value="Unassembled WGS sequence"/>
</dbReference>
<reference evidence="2" key="1">
    <citation type="journal article" date="2019" name="Int. J. Syst. Evol. Microbiol.">
        <title>The Global Catalogue of Microorganisms (GCM) 10K type strain sequencing project: providing services to taxonomists for standard genome sequencing and annotation.</title>
        <authorList>
            <consortium name="The Broad Institute Genomics Platform"/>
            <consortium name="The Broad Institute Genome Sequencing Center for Infectious Disease"/>
            <person name="Wu L."/>
            <person name="Ma J."/>
        </authorList>
    </citation>
    <scope>NUCLEOTIDE SEQUENCE [LARGE SCALE GENOMIC DNA]</scope>
    <source>
        <strain evidence="2">KCTC 62784</strain>
    </source>
</reference>
<gene>
    <name evidence="1" type="ORF">ACFODT_04410</name>
</gene>
<name>A0ABV7C501_9VIBR</name>